<protein>
    <submittedName>
        <fullName evidence="1">Uncharacterized protein</fullName>
    </submittedName>
</protein>
<gene>
    <name evidence="1" type="ORF">MVEN_02547400</name>
</gene>
<proteinExistence type="predicted"/>
<keyword evidence="2" id="KW-1185">Reference proteome</keyword>
<dbReference type="AlphaFoldDB" id="A0A8H6U2D7"/>
<reference evidence="1" key="1">
    <citation type="submission" date="2020-05" db="EMBL/GenBank/DDBJ databases">
        <title>Mycena genomes resolve the evolution of fungal bioluminescence.</title>
        <authorList>
            <person name="Tsai I.J."/>
        </authorList>
    </citation>
    <scope>NUCLEOTIDE SEQUENCE</scope>
    <source>
        <strain evidence="1">CCC161011</strain>
    </source>
</reference>
<accession>A0A8H6U2D7</accession>
<dbReference type="EMBL" id="JACAZI010000036">
    <property type="protein sequence ID" value="KAF7328320.1"/>
    <property type="molecule type" value="Genomic_DNA"/>
</dbReference>
<comment type="caution">
    <text evidence="1">The sequence shown here is derived from an EMBL/GenBank/DDBJ whole genome shotgun (WGS) entry which is preliminary data.</text>
</comment>
<evidence type="ECO:0000313" key="2">
    <source>
        <dbReference type="Proteomes" id="UP000620124"/>
    </source>
</evidence>
<name>A0A8H6U2D7_9AGAR</name>
<sequence length="182" mass="19751">MDARARLTASFGPSLPLLVLLFPQRIDPNGPKSHSIAGDRTRGIMPPSGATISKPGMAIQHTKQCLFLHSIRFYGFYLAVAVAGYGKTPFCGPSYFRIFIGKWMTIAVEDWVQTHSDGFPPFPLRNDDSGDGTAVSCHHIEGRGGGKSCLTCGRRNIENALTKFSILASLIHIALTIVSSLF</sequence>
<organism evidence="1 2">
    <name type="scientific">Mycena venus</name>
    <dbReference type="NCBI Taxonomy" id="2733690"/>
    <lineage>
        <taxon>Eukaryota</taxon>
        <taxon>Fungi</taxon>
        <taxon>Dikarya</taxon>
        <taxon>Basidiomycota</taxon>
        <taxon>Agaricomycotina</taxon>
        <taxon>Agaricomycetes</taxon>
        <taxon>Agaricomycetidae</taxon>
        <taxon>Agaricales</taxon>
        <taxon>Marasmiineae</taxon>
        <taxon>Mycenaceae</taxon>
        <taxon>Mycena</taxon>
    </lineage>
</organism>
<evidence type="ECO:0000313" key="1">
    <source>
        <dbReference type="EMBL" id="KAF7328320.1"/>
    </source>
</evidence>
<dbReference type="Proteomes" id="UP000620124">
    <property type="component" value="Unassembled WGS sequence"/>
</dbReference>